<evidence type="ECO:0000313" key="7">
    <source>
        <dbReference type="Proteomes" id="UP001501442"/>
    </source>
</evidence>
<gene>
    <name evidence="6" type="ORF">GCM10023196_050100</name>
</gene>
<feature type="domain" description="Ketosynthase family 3 (KS3)" evidence="5">
    <location>
        <begin position="107"/>
        <end position="533"/>
    </location>
</feature>
<evidence type="ECO:0000313" key="6">
    <source>
        <dbReference type="EMBL" id="GAA4629405.1"/>
    </source>
</evidence>
<reference evidence="7" key="1">
    <citation type="journal article" date="2019" name="Int. J. Syst. Evol. Microbiol.">
        <title>The Global Catalogue of Microorganisms (GCM) 10K type strain sequencing project: providing services to taxonomists for standard genome sequencing and annotation.</title>
        <authorList>
            <consortium name="The Broad Institute Genomics Platform"/>
            <consortium name="The Broad Institute Genome Sequencing Center for Infectious Disease"/>
            <person name="Wu L."/>
            <person name="Ma J."/>
        </authorList>
    </citation>
    <scope>NUCLEOTIDE SEQUENCE [LARGE SCALE GENOMIC DNA]</scope>
    <source>
        <strain evidence="7">JCM 17939</strain>
    </source>
</reference>
<dbReference type="SUPFAM" id="SSF52151">
    <property type="entry name" value="FabD/lysophospholipase-like"/>
    <property type="match status" value="1"/>
</dbReference>
<dbReference type="EMBL" id="BAABHK010000007">
    <property type="protein sequence ID" value="GAA4629405.1"/>
    <property type="molecule type" value="Genomic_DNA"/>
</dbReference>
<dbReference type="InterPro" id="IPR020806">
    <property type="entry name" value="PKS_PP-bd"/>
</dbReference>
<dbReference type="InterPro" id="IPR050091">
    <property type="entry name" value="PKS_NRPS_Biosynth_Enz"/>
</dbReference>
<organism evidence="6 7">
    <name type="scientific">Actinoallomurus vinaceus</name>
    <dbReference type="NCBI Taxonomy" id="1080074"/>
    <lineage>
        <taxon>Bacteria</taxon>
        <taxon>Bacillati</taxon>
        <taxon>Actinomycetota</taxon>
        <taxon>Actinomycetes</taxon>
        <taxon>Streptosporangiales</taxon>
        <taxon>Thermomonosporaceae</taxon>
        <taxon>Actinoallomurus</taxon>
    </lineage>
</organism>
<evidence type="ECO:0000259" key="4">
    <source>
        <dbReference type="PROSITE" id="PS50075"/>
    </source>
</evidence>
<dbReference type="CDD" id="cd00833">
    <property type="entry name" value="PKS"/>
    <property type="match status" value="1"/>
</dbReference>
<dbReference type="Pfam" id="PF00109">
    <property type="entry name" value="ketoacyl-synt"/>
    <property type="match status" value="1"/>
</dbReference>
<keyword evidence="2" id="KW-0597">Phosphoprotein</keyword>
<dbReference type="InterPro" id="IPR016035">
    <property type="entry name" value="Acyl_Trfase/lysoPLipase"/>
</dbReference>
<keyword evidence="1" id="KW-0596">Phosphopantetheine</keyword>
<dbReference type="Pfam" id="PF16197">
    <property type="entry name" value="KAsynt_C_assoc"/>
    <property type="match status" value="1"/>
</dbReference>
<keyword evidence="7" id="KW-1185">Reference proteome</keyword>
<dbReference type="Gene3D" id="1.10.1200.10">
    <property type="entry name" value="ACP-like"/>
    <property type="match status" value="1"/>
</dbReference>
<dbReference type="SUPFAM" id="SSF53901">
    <property type="entry name" value="Thiolase-like"/>
    <property type="match status" value="1"/>
</dbReference>
<dbReference type="SUPFAM" id="SSF47336">
    <property type="entry name" value="ACP-like"/>
    <property type="match status" value="1"/>
</dbReference>
<comment type="caution">
    <text evidence="6">The sequence shown here is derived from an EMBL/GenBank/DDBJ whole genome shotgun (WGS) entry which is preliminary data.</text>
</comment>
<dbReference type="PROSITE" id="PS52004">
    <property type="entry name" value="KS3_2"/>
    <property type="match status" value="1"/>
</dbReference>
<dbReference type="InterPro" id="IPR014043">
    <property type="entry name" value="Acyl_transferase_dom"/>
</dbReference>
<evidence type="ECO:0000256" key="1">
    <source>
        <dbReference type="ARBA" id="ARBA00022450"/>
    </source>
</evidence>
<dbReference type="Pfam" id="PF02801">
    <property type="entry name" value="Ketoacyl-synt_C"/>
    <property type="match status" value="1"/>
</dbReference>
<evidence type="ECO:0000259" key="5">
    <source>
        <dbReference type="PROSITE" id="PS52004"/>
    </source>
</evidence>
<dbReference type="PROSITE" id="PS50075">
    <property type="entry name" value="CARRIER"/>
    <property type="match status" value="1"/>
</dbReference>
<name>A0ABP8UEN8_9ACTN</name>
<dbReference type="SUPFAM" id="SSF55048">
    <property type="entry name" value="Probable ACP-binding domain of malonyl-CoA ACP transacylase"/>
    <property type="match status" value="1"/>
</dbReference>
<proteinExistence type="predicted"/>
<dbReference type="InterPro" id="IPR036736">
    <property type="entry name" value="ACP-like_sf"/>
</dbReference>
<dbReference type="PANTHER" id="PTHR43775">
    <property type="entry name" value="FATTY ACID SYNTHASE"/>
    <property type="match status" value="1"/>
</dbReference>
<evidence type="ECO:0000256" key="3">
    <source>
        <dbReference type="ARBA" id="ARBA00022679"/>
    </source>
</evidence>
<accession>A0ABP8UEN8</accession>
<dbReference type="PANTHER" id="PTHR43775:SF37">
    <property type="entry name" value="SI:DKEY-61P9.11"/>
    <property type="match status" value="1"/>
</dbReference>
<evidence type="ECO:0000256" key="2">
    <source>
        <dbReference type="ARBA" id="ARBA00022553"/>
    </source>
</evidence>
<dbReference type="InterPro" id="IPR016039">
    <property type="entry name" value="Thiolase-like"/>
</dbReference>
<dbReference type="SMART" id="SM00825">
    <property type="entry name" value="PKS_KS"/>
    <property type="match status" value="1"/>
</dbReference>
<sequence>MPDHHIGPAPRALTERELGQRVRQIVEDVSERPVDMHTSFLDLGLTSLILVRVRLRLERELSRPLSDVDLFEHPTVAALAAYLASSGGPVSRDVPAVDGGARLDGPDRRIAVVGMAAYLPGARDVDQYWENLRSGVCSVSTFRSTGVDPDHRPVAGVLEDVDCFDARFFGMTPREARVTDPAHRLFLECCQHALEHGGYADARHEQRIGVYAGGGMNLYGPQPPYYARSGKDTTVGRETENAPEDMQRLIGGQYDFLASRVAYRLGLTGAAIGVQTACSTGLVAVHLAMQSLLTGENDLALAGAAAVHLPQEEGYRYEPGFIFSSTGHCRAFDAASDGTVGGNGVAAVLLKRLDRALADGDTIHAVILGSAVNNDGDGKAAFTAPGVQGHADVIRQALSHAGIEPDSVGYVEAHGTGTELGDRVEFEALSRGYRSSRGTTGFAALGSVKPSVGHLDTCAGMAGLIKTVLMLRQKVIAPTVKVTRPNPRLSWDESPFRLATELEEWKTGDASPRRAGVSALGFGGTNAHVLLEEPPAPPVTPPATAPLLVPLSAQSEDSLRELAERLRDHLLENPEVSAADVQFSLALGRPHLKHRATIYGRSPAELVSALENLRGSWKREPVRGSGPLAFAFSGQGSSVSGAARSLYAEFSVVRDVLDECEGLYRRHERGGLLDVLLQESAGPPPTAMAQPALFVFQVALARLWRSFGIEPDLMVGHSLGEIAALCEAGALSLADGLRLTVIRGRLMSAGTAPGRMLAVAADAETVRRVCRSTGVELAVVNGPRAHVLSGSAQSVDKAEEFLTSEGVMCRPLAVNRAFHSTLIDPVLPRLRDAAAELRFMPLRIPCAGGAEGELLPAGTVLDADFVVRQARRPVLFHRALTELDAVECHDFLEIGPSDVLTGIGRSTFPHARWTAGQVRGVEGARGIWDALATLYRRGASVAWEQIAARGRRIPMPGYPFRRDRFAPPGMPEDDVETERQSVDDAVSGSLIARLADRQLTLMGHLVDEVSDLMTTQLRTLFDDVERRG</sequence>
<dbReference type="InterPro" id="IPR001227">
    <property type="entry name" value="Ac_transferase_dom_sf"/>
</dbReference>
<dbReference type="InterPro" id="IPR014030">
    <property type="entry name" value="Ketoacyl_synth_N"/>
</dbReference>
<dbReference type="Pfam" id="PF00550">
    <property type="entry name" value="PP-binding"/>
    <property type="match status" value="1"/>
</dbReference>
<dbReference type="Pfam" id="PF00698">
    <property type="entry name" value="Acyl_transf_1"/>
    <property type="match status" value="1"/>
</dbReference>
<dbReference type="InterPro" id="IPR014031">
    <property type="entry name" value="Ketoacyl_synth_C"/>
</dbReference>
<dbReference type="Gene3D" id="3.30.70.3290">
    <property type="match status" value="1"/>
</dbReference>
<dbReference type="InterPro" id="IPR020841">
    <property type="entry name" value="PKS_Beta-ketoAc_synthase_dom"/>
</dbReference>
<dbReference type="Proteomes" id="UP001501442">
    <property type="component" value="Unassembled WGS sequence"/>
</dbReference>
<dbReference type="Gene3D" id="3.40.47.10">
    <property type="match status" value="1"/>
</dbReference>
<dbReference type="SMART" id="SM00823">
    <property type="entry name" value="PKS_PP"/>
    <property type="match status" value="1"/>
</dbReference>
<dbReference type="InterPro" id="IPR009081">
    <property type="entry name" value="PP-bd_ACP"/>
</dbReference>
<dbReference type="InterPro" id="IPR032821">
    <property type="entry name" value="PKS_assoc"/>
</dbReference>
<dbReference type="InterPro" id="IPR016036">
    <property type="entry name" value="Malonyl_transacylase_ACP-bd"/>
</dbReference>
<protein>
    <recommendedName>
        <fullName evidence="8">Carrier domain-containing protein</fullName>
    </recommendedName>
</protein>
<dbReference type="SMART" id="SM00827">
    <property type="entry name" value="PKS_AT"/>
    <property type="match status" value="1"/>
</dbReference>
<evidence type="ECO:0008006" key="8">
    <source>
        <dbReference type="Google" id="ProtNLM"/>
    </source>
</evidence>
<feature type="domain" description="Carrier" evidence="4">
    <location>
        <begin position="9"/>
        <end position="87"/>
    </location>
</feature>
<keyword evidence="3" id="KW-0808">Transferase</keyword>
<dbReference type="Gene3D" id="3.40.366.10">
    <property type="entry name" value="Malonyl-Coenzyme A Acyl Carrier Protein, domain 2"/>
    <property type="match status" value="1"/>
</dbReference>